<dbReference type="AlphaFoldDB" id="A0A1Q5T0E5"/>
<comment type="caution">
    <text evidence="1">The sequence shown here is derived from an EMBL/GenBank/DDBJ whole genome shotgun (WGS) entry which is preliminary data.</text>
</comment>
<organism evidence="1 2">
    <name type="scientific">Penicillium subrubescens</name>
    <dbReference type="NCBI Taxonomy" id="1316194"/>
    <lineage>
        <taxon>Eukaryota</taxon>
        <taxon>Fungi</taxon>
        <taxon>Dikarya</taxon>
        <taxon>Ascomycota</taxon>
        <taxon>Pezizomycotina</taxon>
        <taxon>Eurotiomycetes</taxon>
        <taxon>Eurotiomycetidae</taxon>
        <taxon>Eurotiales</taxon>
        <taxon>Aspergillaceae</taxon>
        <taxon>Penicillium</taxon>
    </lineage>
</organism>
<dbReference type="EMBL" id="MNBE01000723">
    <property type="protein sequence ID" value="OKO93713.1"/>
    <property type="molecule type" value="Genomic_DNA"/>
</dbReference>
<dbReference type="Proteomes" id="UP000186955">
    <property type="component" value="Unassembled WGS sequence"/>
</dbReference>
<evidence type="ECO:0000313" key="1">
    <source>
        <dbReference type="EMBL" id="OKO93713.1"/>
    </source>
</evidence>
<sequence>MQAIGPAPFDLWTADAGLGGIVSPALLLVCKQIYYEGKKYLERNQWRLDRWSTDPIVNIPHSVRDKVASLFLGRDTVGLFTPPGTVRDDKSVFGLVHRLPNIQHLTVGMMEDDKGLSGTPSPGDKVNYDDEDNLYGALSWLATYKPLFKRGSIKSISLECIKKYPSNLYPWVYIWSWVTTMTLHILDHGTPEKFEKMTDLLQEIDLLLGRFESGRVPTYRNYAPLLESSHESAARFRTLSDVLQEIWEGFGIRVSARDPGPFERGTMIVFERISAGGGADEVVGGEGELVWW</sequence>
<keyword evidence="2" id="KW-1185">Reference proteome</keyword>
<gene>
    <name evidence="1" type="ORF">PENSUB_11992</name>
</gene>
<protein>
    <submittedName>
        <fullName evidence="1">Uncharacterized protein</fullName>
    </submittedName>
</protein>
<name>A0A1Q5T0E5_9EURO</name>
<evidence type="ECO:0000313" key="2">
    <source>
        <dbReference type="Proteomes" id="UP000186955"/>
    </source>
</evidence>
<proteinExistence type="predicted"/>
<reference evidence="1 2" key="1">
    <citation type="submission" date="2016-10" db="EMBL/GenBank/DDBJ databases">
        <title>Genome sequence of the ascomycete fungus Penicillium subrubescens.</title>
        <authorList>
            <person name="De Vries R.P."/>
            <person name="Peng M."/>
            <person name="Dilokpimol A."/>
            <person name="Hilden K."/>
            <person name="Makela M.R."/>
            <person name="Grigoriev I."/>
            <person name="Riley R."/>
            <person name="Granchi Z."/>
        </authorList>
    </citation>
    <scope>NUCLEOTIDE SEQUENCE [LARGE SCALE GENOMIC DNA]</scope>
    <source>
        <strain evidence="1 2">CBS 132785</strain>
    </source>
</reference>
<accession>A0A1Q5T0E5</accession>